<dbReference type="AlphaFoldDB" id="A0A8J7Q3L7"/>
<proteinExistence type="predicted"/>
<keyword evidence="1" id="KW-0732">Signal</keyword>
<keyword evidence="3" id="KW-1185">Reference proteome</keyword>
<evidence type="ECO:0000313" key="2">
    <source>
        <dbReference type="EMBL" id="MBO1317026.1"/>
    </source>
</evidence>
<organism evidence="2 3">
    <name type="scientific">Acanthopleuribacter pedis</name>
    <dbReference type="NCBI Taxonomy" id="442870"/>
    <lineage>
        <taxon>Bacteria</taxon>
        <taxon>Pseudomonadati</taxon>
        <taxon>Acidobacteriota</taxon>
        <taxon>Holophagae</taxon>
        <taxon>Acanthopleuribacterales</taxon>
        <taxon>Acanthopleuribacteraceae</taxon>
        <taxon>Acanthopleuribacter</taxon>
    </lineage>
</organism>
<evidence type="ECO:0000313" key="3">
    <source>
        <dbReference type="Proteomes" id="UP000664417"/>
    </source>
</evidence>
<accession>A0A8J7Q3L7</accession>
<sequence length="169" mass="17526">MRFKTGIAKMLMVLALAVGLSTPLVAQDQAPAKLQAALILKILAFYTNLGDKPFTIHVVGAPDIAKELKALVGKTAGKATLNAVNESSGTPSSPAEVVYVGSDPGGITAYTQSNKVLSVTGIPSYVNDGVTLGIGVENKKPKIILNLSSSKAEEINWNPAILKVAATIN</sequence>
<protein>
    <submittedName>
        <fullName evidence="2">YfiR family protein</fullName>
    </submittedName>
</protein>
<name>A0A8J7Q3L7_9BACT</name>
<dbReference type="Pfam" id="PF13689">
    <property type="entry name" value="DUF4154"/>
    <property type="match status" value="1"/>
</dbReference>
<comment type="caution">
    <text evidence="2">The sequence shown here is derived from an EMBL/GenBank/DDBJ whole genome shotgun (WGS) entry which is preliminary data.</text>
</comment>
<feature type="signal peptide" evidence="1">
    <location>
        <begin position="1"/>
        <end position="26"/>
    </location>
</feature>
<feature type="chain" id="PRO_5035247242" evidence="1">
    <location>
        <begin position="27"/>
        <end position="169"/>
    </location>
</feature>
<evidence type="ECO:0000256" key="1">
    <source>
        <dbReference type="SAM" id="SignalP"/>
    </source>
</evidence>
<dbReference type="InterPro" id="IPR025293">
    <property type="entry name" value="YfiR/HmsC-like"/>
</dbReference>
<dbReference type="Proteomes" id="UP000664417">
    <property type="component" value="Unassembled WGS sequence"/>
</dbReference>
<reference evidence="2" key="1">
    <citation type="submission" date="2021-03" db="EMBL/GenBank/DDBJ databases">
        <authorList>
            <person name="Wang G."/>
        </authorList>
    </citation>
    <scope>NUCLEOTIDE SEQUENCE</scope>
    <source>
        <strain evidence="2">KCTC 12899</strain>
    </source>
</reference>
<dbReference type="EMBL" id="JAFREP010000001">
    <property type="protein sequence ID" value="MBO1317026.1"/>
    <property type="molecule type" value="Genomic_DNA"/>
</dbReference>
<gene>
    <name evidence="2" type="ORF">J3U88_01045</name>
</gene>
<dbReference type="RefSeq" id="WP_207856262.1">
    <property type="nucleotide sequence ID" value="NZ_JAFREP010000001.1"/>
</dbReference>